<keyword evidence="2" id="KW-0808">Transferase</keyword>
<dbReference type="Gene3D" id="3.40.250.10">
    <property type="entry name" value="Rhodanese-like domain"/>
    <property type="match status" value="1"/>
</dbReference>
<dbReference type="PANTHER" id="PTHR44086:SF10">
    <property type="entry name" value="THIOSULFATE SULFURTRANSFERASE_RHODANESE-LIKE DOMAIN-CONTAINING PROTEIN 3"/>
    <property type="match status" value="1"/>
</dbReference>
<dbReference type="CDD" id="cd00158">
    <property type="entry name" value="RHOD"/>
    <property type="match status" value="1"/>
</dbReference>
<dbReference type="Gene3D" id="1.20.1260.10">
    <property type="match status" value="1"/>
</dbReference>
<dbReference type="InterPro" id="IPR003251">
    <property type="entry name" value="Rr_diiron-bd_dom"/>
</dbReference>
<dbReference type="RefSeq" id="WP_167940101.1">
    <property type="nucleotide sequence ID" value="NZ_JAATJA010000001.1"/>
</dbReference>
<feature type="domain" description="Rhodanese" evidence="1">
    <location>
        <begin position="21"/>
        <end position="105"/>
    </location>
</feature>
<dbReference type="AlphaFoldDB" id="A0A846QFJ8"/>
<dbReference type="GO" id="GO:0004792">
    <property type="term" value="F:thiosulfate-cyanide sulfurtransferase activity"/>
    <property type="evidence" value="ECO:0007669"/>
    <property type="project" value="TreeGrafter"/>
</dbReference>
<dbReference type="SMART" id="SM00450">
    <property type="entry name" value="RHOD"/>
    <property type="match status" value="1"/>
</dbReference>
<reference evidence="2 3" key="1">
    <citation type="submission" date="2020-03" db="EMBL/GenBank/DDBJ databases">
        <title>Genomic Encyclopedia of Type Strains, Phase IV (KMG-IV): sequencing the most valuable type-strain genomes for metagenomic binning, comparative biology and taxonomic classification.</title>
        <authorList>
            <person name="Goeker M."/>
        </authorList>
    </citation>
    <scope>NUCLEOTIDE SEQUENCE [LARGE SCALE GENOMIC DNA]</scope>
    <source>
        <strain evidence="2 3">DSM 24233</strain>
    </source>
</reference>
<organism evidence="2 3">
    <name type="scientific">Desulfobaculum xiamenense</name>
    <dbReference type="NCBI Taxonomy" id="995050"/>
    <lineage>
        <taxon>Bacteria</taxon>
        <taxon>Pseudomonadati</taxon>
        <taxon>Thermodesulfobacteriota</taxon>
        <taxon>Desulfovibrionia</taxon>
        <taxon>Desulfovibrionales</taxon>
        <taxon>Desulfovibrionaceae</taxon>
        <taxon>Desulfobaculum</taxon>
    </lineage>
</organism>
<dbReference type="InterPro" id="IPR036873">
    <property type="entry name" value="Rhodanese-like_dom_sf"/>
</dbReference>
<protein>
    <submittedName>
        <fullName evidence="2">Rhodanese-related sulfurtransferase/rubrerythrin</fullName>
    </submittedName>
</protein>
<comment type="caution">
    <text evidence="2">The sequence shown here is derived from an EMBL/GenBank/DDBJ whole genome shotgun (WGS) entry which is preliminary data.</text>
</comment>
<dbReference type="GO" id="GO:0016491">
    <property type="term" value="F:oxidoreductase activity"/>
    <property type="evidence" value="ECO:0007669"/>
    <property type="project" value="InterPro"/>
</dbReference>
<evidence type="ECO:0000313" key="3">
    <source>
        <dbReference type="Proteomes" id="UP000580856"/>
    </source>
</evidence>
<dbReference type="Proteomes" id="UP000580856">
    <property type="component" value="Unassembled WGS sequence"/>
</dbReference>
<dbReference type="PANTHER" id="PTHR44086">
    <property type="entry name" value="THIOSULFATE SULFURTRANSFERASE RDL2, MITOCHONDRIAL-RELATED"/>
    <property type="match status" value="1"/>
</dbReference>
<dbReference type="SUPFAM" id="SSF47240">
    <property type="entry name" value="Ferritin-like"/>
    <property type="match status" value="1"/>
</dbReference>
<dbReference type="Pfam" id="PF00581">
    <property type="entry name" value="Rhodanese"/>
    <property type="match status" value="1"/>
</dbReference>
<gene>
    <name evidence="2" type="ORF">GGQ74_000651</name>
</gene>
<dbReference type="SUPFAM" id="SSF52821">
    <property type="entry name" value="Rhodanese/Cell cycle control phosphatase"/>
    <property type="match status" value="1"/>
</dbReference>
<dbReference type="PROSITE" id="PS50206">
    <property type="entry name" value="RHODANESE_3"/>
    <property type="match status" value="1"/>
</dbReference>
<dbReference type="CDD" id="cd01045">
    <property type="entry name" value="Ferritin_like_AB"/>
    <property type="match status" value="1"/>
</dbReference>
<keyword evidence="3" id="KW-1185">Reference proteome</keyword>
<dbReference type="Pfam" id="PF02915">
    <property type="entry name" value="Rubrerythrin"/>
    <property type="match status" value="1"/>
</dbReference>
<proteinExistence type="predicted"/>
<evidence type="ECO:0000259" key="1">
    <source>
        <dbReference type="PROSITE" id="PS50206"/>
    </source>
</evidence>
<sequence>MRTGYRDLTADEVRAFIKSRRQGTYTLLDVRQDWEYEEEHIPGSFHIPLPELSDRLHEIPRDKPAIAYCRSGGRSSAAAAMLRDNKVAEVYNLTDGMSGWRGEAAVGPGSAGLLAFSGDESTAEVVALACRMEVQLGDFYRTMAKTATVDDVRDLLEKLADFEDRHQTWLLTIYQKLTGEALDPALLTASAQDEGAAMLEGGLTAEEFIRRNTPALDTPTGVIEAGMMFEAQALDLYTRYAARSANEASRALLYKMADEEKRHLKALGTLLDKVARKD</sequence>
<name>A0A846QFJ8_9BACT</name>
<dbReference type="GO" id="GO:0046872">
    <property type="term" value="F:metal ion binding"/>
    <property type="evidence" value="ECO:0007669"/>
    <property type="project" value="InterPro"/>
</dbReference>
<accession>A0A846QFJ8</accession>
<evidence type="ECO:0000313" key="2">
    <source>
        <dbReference type="EMBL" id="NJB67011.1"/>
    </source>
</evidence>
<dbReference type="EMBL" id="JAATJA010000001">
    <property type="protein sequence ID" value="NJB67011.1"/>
    <property type="molecule type" value="Genomic_DNA"/>
</dbReference>
<dbReference type="InterPro" id="IPR009078">
    <property type="entry name" value="Ferritin-like_SF"/>
</dbReference>
<dbReference type="InterPro" id="IPR012347">
    <property type="entry name" value="Ferritin-like"/>
</dbReference>
<dbReference type="InterPro" id="IPR001763">
    <property type="entry name" value="Rhodanese-like_dom"/>
</dbReference>